<feature type="compositionally biased region" description="Polar residues" evidence="11">
    <location>
        <begin position="42"/>
        <end position="56"/>
    </location>
</feature>
<evidence type="ECO:0000259" key="12">
    <source>
        <dbReference type="PROSITE" id="PS51471"/>
    </source>
</evidence>
<feature type="region of interest" description="Disordered" evidence="11">
    <location>
        <begin position="37"/>
        <end position="56"/>
    </location>
</feature>
<feature type="domain" description="Fe2OG dioxygenase" evidence="12">
    <location>
        <begin position="203"/>
        <end position="304"/>
    </location>
</feature>
<proteinExistence type="inferred from homology"/>
<name>A0A5J4ZV14_9ASTE</name>
<dbReference type="PANTHER" id="PTHR47990">
    <property type="entry name" value="2-OXOGLUTARATE (2OG) AND FE(II)-DEPENDENT OXYGENASE SUPERFAMILY PROTEIN-RELATED"/>
    <property type="match status" value="1"/>
</dbReference>
<dbReference type="GO" id="GO:0046872">
    <property type="term" value="F:metal ion binding"/>
    <property type="evidence" value="ECO:0007669"/>
    <property type="project" value="UniProtKB-KW"/>
</dbReference>
<dbReference type="InterPro" id="IPR050231">
    <property type="entry name" value="Iron_ascorbate_oxido_reductase"/>
</dbReference>
<dbReference type="InterPro" id="IPR027443">
    <property type="entry name" value="IPNS-like_sf"/>
</dbReference>
<evidence type="ECO:0000256" key="7">
    <source>
        <dbReference type="ARBA" id="ARBA00037909"/>
    </source>
</evidence>
<comment type="similarity">
    <text evidence="8">Belongs to the iron/ascorbate-dependent oxidoreductase family. GA3OX subfamily.</text>
</comment>
<keyword evidence="4" id="KW-0223">Dioxygenase</keyword>
<keyword evidence="6 10" id="KW-0408">Iron</keyword>
<gene>
    <name evidence="13" type="ORF">F0562_012407</name>
</gene>
<comment type="cofactor">
    <cofactor evidence="1">
        <name>L-ascorbate</name>
        <dbReference type="ChEBI" id="CHEBI:38290"/>
    </cofactor>
</comment>
<dbReference type="Proteomes" id="UP000325577">
    <property type="component" value="Linkage Group LG5"/>
</dbReference>
<evidence type="ECO:0000256" key="11">
    <source>
        <dbReference type="SAM" id="MobiDB-lite"/>
    </source>
</evidence>
<keyword evidence="14" id="KW-1185">Reference proteome</keyword>
<reference evidence="13 14" key="1">
    <citation type="submission" date="2019-09" db="EMBL/GenBank/DDBJ databases">
        <title>A chromosome-level genome assembly of the Chinese tupelo Nyssa sinensis.</title>
        <authorList>
            <person name="Yang X."/>
            <person name="Kang M."/>
            <person name="Yang Y."/>
            <person name="Xiong H."/>
            <person name="Wang M."/>
            <person name="Zhang Z."/>
            <person name="Wang Z."/>
            <person name="Wu H."/>
            <person name="Ma T."/>
            <person name="Liu J."/>
            <person name="Xi Z."/>
        </authorList>
    </citation>
    <scope>NUCLEOTIDE SEQUENCE [LARGE SCALE GENOMIC DNA]</scope>
    <source>
        <strain evidence="13">J267</strain>
        <tissue evidence="13">Leaf</tissue>
    </source>
</reference>
<evidence type="ECO:0000256" key="4">
    <source>
        <dbReference type="ARBA" id="ARBA00022964"/>
    </source>
</evidence>
<dbReference type="Gene3D" id="2.60.120.330">
    <property type="entry name" value="B-lactam Antibiotic, Isopenicillin N Synthase, Chain"/>
    <property type="match status" value="1"/>
</dbReference>
<comment type="pathway">
    <text evidence="7">Plant hormone biosynthesis; gibberellin biosynthesis.</text>
</comment>
<evidence type="ECO:0000313" key="13">
    <source>
        <dbReference type="EMBL" id="KAA8521734.1"/>
    </source>
</evidence>
<dbReference type="InterPro" id="IPR005123">
    <property type="entry name" value="Oxoglu/Fe-dep_dioxygenase_dom"/>
</dbReference>
<evidence type="ECO:0000256" key="6">
    <source>
        <dbReference type="ARBA" id="ARBA00023004"/>
    </source>
</evidence>
<organism evidence="13 14">
    <name type="scientific">Nyssa sinensis</name>
    <dbReference type="NCBI Taxonomy" id="561372"/>
    <lineage>
        <taxon>Eukaryota</taxon>
        <taxon>Viridiplantae</taxon>
        <taxon>Streptophyta</taxon>
        <taxon>Embryophyta</taxon>
        <taxon>Tracheophyta</taxon>
        <taxon>Spermatophyta</taxon>
        <taxon>Magnoliopsida</taxon>
        <taxon>eudicotyledons</taxon>
        <taxon>Gunneridae</taxon>
        <taxon>Pentapetalae</taxon>
        <taxon>asterids</taxon>
        <taxon>Cornales</taxon>
        <taxon>Nyssaceae</taxon>
        <taxon>Nyssa</taxon>
    </lineage>
</organism>
<dbReference type="PROSITE" id="PS51471">
    <property type="entry name" value="FE2OG_OXY"/>
    <property type="match status" value="1"/>
</dbReference>
<dbReference type="EC" id="1.14.11.15" evidence="9"/>
<dbReference type="FunFam" id="2.60.120.330:FF:000013">
    <property type="entry name" value="Gibberellin 3-beta-dioxygenase 1"/>
    <property type="match status" value="1"/>
</dbReference>
<comment type="pathway">
    <text evidence="2">Hormone biosynthesis.</text>
</comment>
<keyword evidence="3 10" id="KW-0479">Metal-binding</keyword>
<sequence>MSTLSEAYKDNPLQLHHIIPLDFHSVQVVPDSHLWPHHDSQDFPSGVTSDGHSSMPSIDLSDPNVVELVGHACQTWGMLQVTNHGVPSSLLDDVESEARRLFSLPAQQKMKTLRSPVGAAGYGSARISPFFSKLMWHEGFTIMGSSLVDHARELWPHDYESFCDVMEDYQKKMKALASRLLLLILKSLDVTEEEMNWAASVHESEGALQLNSYPSCPDPNSAIGLAPHTDSMLITILHQCNTNGLQIFRDGVGWISVSPAAGALLVNVGDLLHIFSNARFPALYHRAVVNQTRHRISVAYFYGPPADSQVKPFVKLECPCYRSLTVKEYVSIKAQHLEQALSLIRI</sequence>
<evidence type="ECO:0000256" key="3">
    <source>
        <dbReference type="ARBA" id="ARBA00022723"/>
    </source>
</evidence>
<dbReference type="EMBL" id="CM018048">
    <property type="protein sequence ID" value="KAA8521734.1"/>
    <property type="molecule type" value="Genomic_DNA"/>
</dbReference>
<evidence type="ECO:0000313" key="14">
    <source>
        <dbReference type="Proteomes" id="UP000325577"/>
    </source>
</evidence>
<evidence type="ECO:0000256" key="8">
    <source>
        <dbReference type="ARBA" id="ARBA00061560"/>
    </source>
</evidence>
<dbReference type="Pfam" id="PF03171">
    <property type="entry name" value="2OG-FeII_Oxy"/>
    <property type="match status" value="1"/>
</dbReference>
<accession>A0A5J4ZV14</accession>
<dbReference type="AlphaFoldDB" id="A0A5J4ZV14"/>
<dbReference type="GO" id="GO:0016707">
    <property type="term" value="F:gibberellin 3-beta-dioxygenase activity"/>
    <property type="evidence" value="ECO:0007669"/>
    <property type="project" value="UniProtKB-EC"/>
</dbReference>
<protein>
    <recommendedName>
        <fullName evidence="9">gibberellin 3beta-dioxygenase</fullName>
        <ecNumber evidence="9">1.14.11.15</ecNumber>
    </recommendedName>
</protein>
<evidence type="ECO:0000256" key="1">
    <source>
        <dbReference type="ARBA" id="ARBA00001961"/>
    </source>
</evidence>
<dbReference type="GO" id="GO:0009686">
    <property type="term" value="P:gibberellin biosynthetic process"/>
    <property type="evidence" value="ECO:0007669"/>
    <property type="project" value="UniProtKB-ARBA"/>
</dbReference>
<keyword evidence="5 10" id="KW-0560">Oxidoreductase</keyword>
<evidence type="ECO:0000256" key="2">
    <source>
        <dbReference type="ARBA" id="ARBA00004972"/>
    </source>
</evidence>
<evidence type="ECO:0000256" key="5">
    <source>
        <dbReference type="ARBA" id="ARBA00023002"/>
    </source>
</evidence>
<evidence type="ECO:0000256" key="9">
    <source>
        <dbReference type="ARBA" id="ARBA00066695"/>
    </source>
</evidence>
<dbReference type="InterPro" id="IPR026992">
    <property type="entry name" value="DIOX_N"/>
</dbReference>
<dbReference type="Pfam" id="PF14226">
    <property type="entry name" value="DIOX_N"/>
    <property type="match status" value="1"/>
</dbReference>
<dbReference type="InterPro" id="IPR044861">
    <property type="entry name" value="IPNS-like_FE2OG_OXY"/>
</dbReference>
<evidence type="ECO:0000256" key="10">
    <source>
        <dbReference type="RuleBase" id="RU003682"/>
    </source>
</evidence>
<dbReference type="OrthoDB" id="288590at2759"/>
<dbReference type="SUPFAM" id="SSF51197">
    <property type="entry name" value="Clavaminate synthase-like"/>
    <property type="match status" value="1"/>
</dbReference>